<feature type="chain" id="PRO_5045418840" description="Allene oxide cyclase barrel-like domain-containing protein" evidence="1">
    <location>
        <begin position="28"/>
        <end position="179"/>
    </location>
</feature>
<dbReference type="EMBL" id="JBHTMB010000310">
    <property type="protein sequence ID" value="MFD1237817.1"/>
    <property type="molecule type" value="Genomic_DNA"/>
</dbReference>
<sequence>MNIVTKSVAVVLTAAALGGLGAGVASAATPTDTPAAVSQAAVGQQKLGDTQSEFQFVNGTSHYILELLGTSDPDNTNATWEGRPPAGELLSPAGGSANVDLNTTGKTAEQGTLHFYLVDKNTGKVGYFDATVAWLDNGSKLGAQIVKTGPSTWVGANPVNPPSDVKINLGPNYLSVVDA</sequence>
<name>A0ABW3VRL7_9PSEU</name>
<protein>
    <recommendedName>
        <fullName evidence="4">Allene oxide cyclase barrel-like domain-containing protein</fullName>
    </recommendedName>
</protein>
<evidence type="ECO:0008006" key="4">
    <source>
        <dbReference type="Google" id="ProtNLM"/>
    </source>
</evidence>
<dbReference type="Proteomes" id="UP001597182">
    <property type="component" value="Unassembled WGS sequence"/>
</dbReference>
<dbReference type="RefSeq" id="WP_132975286.1">
    <property type="nucleotide sequence ID" value="NZ_JBHTMB010000310.1"/>
</dbReference>
<keyword evidence="1" id="KW-0732">Signal</keyword>
<proteinExistence type="predicted"/>
<organism evidence="2 3">
    <name type="scientific">Pseudonocardia benzenivorans</name>
    <dbReference type="NCBI Taxonomy" id="228005"/>
    <lineage>
        <taxon>Bacteria</taxon>
        <taxon>Bacillati</taxon>
        <taxon>Actinomycetota</taxon>
        <taxon>Actinomycetes</taxon>
        <taxon>Pseudonocardiales</taxon>
        <taxon>Pseudonocardiaceae</taxon>
        <taxon>Pseudonocardia</taxon>
    </lineage>
</organism>
<feature type="signal peptide" evidence="1">
    <location>
        <begin position="1"/>
        <end position="27"/>
    </location>
</feature>
<evidence type="ECO:0000313" key="2">
    <source>
        <dbReference type="EMBL" id="MFD1237817.1"/>
    </source>
</evidence>
<evidence type="ECO:0000313" key="3">
    <source>
        <dbReference type="Proteomes" id="UP001597182"/>
    </source>
</evidence>
<comment type="caution">
    <text evidence="2">The sequence shown here is derived from an EMBL/GenBank/DDBJ whole genome shotgun (WGS) entry which is preliminary data.</text>
</comment>
<reference evidence="3" key="1">
    <citation type="journal article" date="2019" name="Int. J. Syst. Evol. Microbiol.">
        <title>The Global Catalogue of Microorganisms (GCM) 10K type strain sequencing project: providing services to taxonomists for standard genome sequencing and annotation.</title>
        <authorList>
            <consortium name="The Broad Institute Genomics Platform"/>
            <consortium name="The Broad Institute Genome Sequencing Center for Infectious Disease"/>
            <person name="Wu L."/>
            <person name="Ma J."/>
        </authorList>
    </citation>
    <scope>NUCLEOTIDE SEQUENCE [LARGE SCALE GENOMIC DNA]</scope>
    <source>
        <strain evidence="3">CCUG 49018</strain>
    </source>
</reference>
<accession>A0ABW3VRL7</accession>
<gene>
    <name evidence="2" type="ORF">ACFQ34_31420</name>
</gene>
<evidence type="ECO:0000256" key="1">
    <source>
        <dbReference type="SAM" id="SignalP"/>
    </source>
</evidence>
<keyword evidence="3" id="KW-1185">Reference proteome</keyword>